<dbReference type="InterPro" id="IPR018108">
    <property type="entry name" value="MCP_transmembrane"/>
</dbReference>
<dbReference type="GO" id="GO:0044610">
    <property type="term" value="F:FMN transmembrane transporter activity"/>
    <property type="evidence" value="ECO:0007669"/>
    <property type="project" value="TreeGrafter"/>
</dbReference>
<keyword evidence="3 10" id="KW-0813">Transport</keyword>
<gene>
    <name evidence="13" type="ORF">Naga_100004g41</name>
</gene>
<dbReference type="PROSITE" id="PS50920">
    <property type="entry name" value="SOLCAR"/>
    <property type="match status" value="3"/>
</dbReference>
<dbReference type="AlphaFoldDB" id="W7TQ30"/>
<feature type="compositionally biased region" description="Polar residues" evidence="11">
    <location>
        <begin position="361"/>
        <end position="375"/>
    </location>
</feature>
<sequence>MASREDSAGVKTCPMPVRPPQPAATSEILESNSPITVLSMPSPLRDHELRPPAAKLAVTRPALLPEGNHPVNEKSSPGEQNTATMGRESLIHALAGGLGSALALALTYPLDQVRTFQQVNDTPEDDEYINHGGSSPLLNQETCPATSLARLAFLFRPYRTASVMVQRHGAGALYRGMVPVLISMGLSNAVFFFVSNLLKAILSRYRQRTGKSLGYFGHLATGTIAGVLNVVLTTPLWVAGMRAKLSSAQGWNILTIMAKIWKDEGVMALWSGMIPSLLLVCNPVLQHFVYDVLKRRTLATRRVRSSQLSFPPSSMPIGRSEVTGAAVALTSLEAFYFGAVGKFVATIVSYPLQVAQSRLRQQSQKSETDGNNATTSKEEGKTDWERELLAQSANHYTGTLDCLLDLWRRKGVAGLFQGVESKLLQTVVTSAFMFLAYENIFKVTKGVLDVTDRKGLGGKLHNE</sequence>
<dbReference type="OrthoDB" id="10266426at2759"/>
<feature type="region of interest" description="Disordered" evidence="11">
    <location>
        <begin position="1"/>
        <end position="25"/>
    </location>
</feature>
<dbReference type="SUPFAM" id="SSF103506">
    <property type="entry name" value="Mitochondrial carrier"/>
    <property type="match status" value="1"/>
</dbReference>
<evidence type="ECO:0000313" key="14">
    <source>
        <dbReference type="Proteomes" id="UP000019335"/>
    </source>
</evidence>
<feature type="transmembrane region" description="Helical" evidence="12">
    <location>
        <begin position="267"/>
        <end position="293"/>
    </location>
</feature>
<dbReference type="GO" id="GO:0051724">
    <property type="term" value="F:NAD transmembrane transporter activity"/>
    <property type="evidence" value="ECO:0007669"/>
    <property type="project" value="TreeGrafter"/>
</dbReference>
<feature type="transmembrane region" description="Helical" evidence="12">
    <location>
        <begin position="215"/>
        <end position="238"/>
    </location>
</feature>
<proteinExistence type="inferred from homology"/>
<dbReference type="GO" id="GO:0005347">
    <property type="term" value="F:ATP transmembrane transporter activity"/>
    <property type="evidence" value="ECO:0007669"/>
    <property type="project" value="TreeGrafter"/>
</dbReference>
<keyword evidence="7 9" id="KW-0472">Membrane</keyword>
<reference evidence="13 14" key="1">
    <citation type="journal article" date="2014" name="Mol. Plant">
        <title>Chromosome Scale Genome Assembly and Transcriptome Profiling of Nannochloropsis gaditana in Nitrogen Depletion.</title>
        <authorList>
            <person name="Corteggiani Carpinelli E."/>
            <person name="Telatin A."/>
            <person name="Vitulo N."/>
            <person name="Forcato C."/>
            <person name="D'Angelo M."/>
            <person name="Schiavon R."/>
            <person name="Vezzi A."/>
            <person name="Giacometti G.M."/>
            <person name="Morosinotto T."/>
            <person name="Valle G."/>
        </authorList>
    </citation>
    <scope>NUCLEOTIDE SEQUENCE [LARGE SCALE GENOMIC DNA]</scope>
    <source>
        <strain evidence="13 14">B-31</strain>
    </source>
</reference>
<name>W7TQ30_9STRA</name>
<feature type="transmembrane region" description="Helical" evidence="12">
    <location>
        <begin position="90"/>
        <end position="110"/>
    </location>
</feature>
<feature type="compositionally biased region" description="Polar residues" evidence="11">
    <location>
        <begin position="73"/>
        <end position="82"/>
    </location>
</feature>
<evidence type="ECO:0000256" key="1">
    <source>
        <dbReference type="ARBA" id="ARBA00004585"/>
    </source>
</evidence>
<dbReference type="EMBL" id="AZIL01000352">
    <property type="protein sequence ID" value="EWM28167.1"/>
    <property type="molecule type" value="Genomic_DNA"/>
</dbReference>
<evidence type="ECO:0000256" key="6">
    <source>
        <dbReference type="ARBA" id="ARBA00022989"/>
    </source>
</evidence>
<organism evidence="13 14">
    <name type="scientific">Nannochloropsis gaditana</name>
    <dbReference type="NCBI Taxonomy" id="72520"/>
    <lineage>
        <taxon>Eukaryota</taxon>
        <taxon>Sar</taxon>
        <taxon>Stramenopiles</taxon>
        <taxon>Ochrophyta</taxon>
        <taxon>Eustigmatophyceae</taxon>
        <taxon>Eustigmatales</taxon>
        <taxon>Monodopsidaceae</taxon>
        <taxon>Nannochloropsis</taxon>
    </lineage>
</organism>
<evidence type="ECO:0000256" key="4">
    <source>
        <dbReference type="ARBA" id="ARBA00022692"/>
    </source>
</evidence>
<evidence type="ECO:0000256" key="9">
    <source>
        <dbReference type="PROSITE-ProRule" id="PRU00282"/>
    </source>
</evidence>
<dbReference type="InterPro" id="IPR052217">
    <property type="entry name" value="Mito/Peroxisomal_Carrier"/>
</dbReference>
<evidence type="ECO:0000256" key="12">
    <source>
        <dbReference type="SAM" id="Phobius"/>
    </source>
</evidence>
<dbReference type="Proteomes" id="UP000019335">
    <property type="component" value="Chromosome 5"/>
</dbReference>
<dbReference type="GO" id="GO:0080122">
    <property type="term" value="F:AMP transmembrane transporter activity"/>
    <property type="evidence" value="ECO:0007669"/>
    <property type="project" value="TreeGrafter"/>
</dbReference>
<evidence type="ECO:0000256" key="10">
    <source>
        <dbReference type="RuleBase" id="RU000488"/>
    </source>
</evidence>
<dbReference type="PANTHER" id="PTHR45939:SF5">
    <property type="entry name" value="PEROXISOMAL MEMBRANE PROTEIN PMP34"/>
    <property type="match status" value="1"/>
</dbReference>
<comment type="subcellular location">
    <subcellularLocation>
        <location evidence="1">Peroxisome membrane</location>
        <topology evidence="1">Multi-pass membrane protein</topology>
    </subcellularLocation>
</comment>
<comment type="caution">
    <text evidence="13">The sequence shown here is derived from an EMBL/GenBank/DDBJ whole genome shotgun (WGS) entry which is preliminary data.</text>
</comment>
<feature type="transmembrane region" description="Helical" evidence="12">
    <location>
        <begin position="172"/>
        <end position="194"/>
    </location>
</feature>
<evidence type="ECO:0000256" key="2">
    <source>
        <dbReference type="ARBA" id="ARBA00006375"/>
    </source>
</evidence>
<keyword evidence="5" id="KW-0677">Repeat</keyword>
<dbReference type="Gene3D" id="1.50.40.10">
    <property type="entry name" value="Mitochondrial carrier domain"/>
    <property type="match status" value="1"/>
</dbReference>
<feature type="repeat" description="Solcar" evidence="9">
    <location>
        <begin position="87"/>
        <end position="201"/>
    </location>
</feature>
<accession>W7TQ30</accession>
<keyword evidence="6 12" id="KW-1133">Transmembrane helix</keyword>
<keyword evidence="14" id="KW-1185">Reference proteome</keyword>
<evidence type="ECO:0000313" key="13">
    <source>
        <dbReference type="EMBL" id="EWM28167.1"/>
    </source>
</evidence>
<dbReference type="PANTHER" id="PTHR45939">
    <property type="entry name" value="PEROXISOMAL MEMBRANE PROTEIN PMP34-RELATED"/>
    <property type="match status" value="1"/>
</dbReference>
<dbReference type="GO" id="GO:0015228">
    <property type="term" value="F:coenzyme A transmembrane transporter activity"/>
    <property type="evidence" value="ECO:0007669"/>
    <property type="project" value="TreeGrafter"/>
</dbReference>
<evidence type="ECO:0000256" key="8">
    <source>
        <dbReference type="ARBA" id="ARBA00023140"/>
    </source>
</evidence>
<evidence type="ECO:0000256" key="5">
    <source>
        <dbReference type="ARBA" id="ARBA00022737"/>
    </source>
</evidence>
<dbReference type="GO" id="GO:0005778">
    <property type="term" value="C:peroxisomal membrane"/>
    <property type="evidence" value="ECO:0007669"/>
    <property type="project" value="UniProtKB-SubCell"/>
</dbReference>
<comment type="similarity">
    <text evidence="2 10">Belongs to the mitochondrial carrier (TC 2.A.29) family.</text>
</comment>
<dbReference type="GO" id="GO:0015230">
    <property type="term" value="F:FAD transmembrane transporter activity"/>
    <property type="evidence" value="ECO:0007669"/>
    <property type="project" value="TreeGrafter"/>
</dbReference>
<dbReference type="GO" id="GO:0015217">
    <property type="term" value="F:ADP transmembrane transporter activity"/>
    <property type="evidence" value="ECO:0007669"/>
    <property type="project" value="TreeGrafter"/>
</dbReference>
<feature type="repeat" description="Solcar" evidence="9">
    <location>
        <begin position="213"/>
        <end position="296"/>
    </location>
</feature>
<dbReference type="Pfam" id="PF00153">
    <property type="entry name" value="Mito_carr"/>
    <property type="match status" value="3"/>
</dbReference>
<keyword evidence="4 9" id="KW-0812">Transmembrane</keyword>
<evidence type="ECO:0000256" key="7">
    <source>
        <dbReference type="ARBA" id="ARBA00023136"/>
    </source>
</evidence>
<feature type="region of interest" description="Disordered" evidence="11">
    <location>
        <begin position="361"/>
        <end position="382"/>
    </location>
</feature>
<dbReference type="InterPro" id="IPR023395">
    <property type="entry name" value="MCP_dom_sf"/>
</dbReference>
<feature type="repeat" description="Solcar" evidence="9">
    <location>
        <begin position="329"/>
        <end position="443"/>
    </location>
</feature>
<keyword evidence="8" id="KW-0576">Peroxisome</keyword>
<evidence type="ECO:0000256" key="11">
    <source>
        <dbReference type="SAM" id="MobiDB-lite"/>
    </source>
</evidence>
<feature type="region of interest" description="Disordered" evidence="11">
    <location>
        <begin position="62"/>
        <end position="82"/>
    </location>
</feature>
<evidence type="ECO:0000256" key="3">
    <source>
        <dbReference type="ARBA" id="ARBA00022448"/>
    </source>
</evidence>
<protein>
    <submittedName>
        <fullName evidence="13">Solute carrier family 25 (Mitochondrial carrier peroxisomal membrane 34kda) member 17</fullName>
    </submittedName>
</protein>